<dbReference type="RefSeq" id="WP_279525209.1">
    <property type="nucleotide sequence ID" value="NZ_JARVII010000039.1"/>
</dbReference>
<gene>
    <name evidence="2" type="ORF">QB898_12470</name>
</gene>
<organism evidence="2 3">
    <name type="scientific">Ottowia cancrivicina</name>
    <dbReference type="NCBI Taxonomy" id="3040346"/>
    <lineage>
        <taxon>Bacteria</taxon>
        <taxon>Pseudomonadati</taxon>
        <taxon>Pseudomonadota</taxon>
        <taxon>Betaproteobacteria</taxon>
        <taxon>Burkholderiales</taxon>
        <taxon>Comamonadaceae</taxon>
        <taxon>Ottowia</taxon>
    </lineage>
</organism>
<proteinExistence type="predicted"/>
<evidence type="ECO:0000313" key="3">
    <source>
        <dbReference type="Proteomes" id="UP001237156"/>
    </source>
</evidence>
<comment type="caution">
    <text evidence="2">The sequence shown here is derived from an EMBL/GenBank/DDBJ whole genome shotgun (WGS) entry which is preliminary data.</text>
</comment>
<accession>A0AAW6RN88</accession>
<feature type="signal peptide" evidence="1">
    <location>
        <begin position="1"/>
        <end position="37"/>
    </location>
</feature>
<reference evidence="2 3" key="1">
    <citation type="submission" date="2023-04" db="EMBL/GenBank/DDBJ databases">
        <title>Ottowia paracancer sp. nov., isolated from human stomach.</title>
        <authorList>
            <person name="Song Y."/>
        </authorList>
    </citation>
    <scope>NUCLEOTIDE SEQUENCE [LARGE SCALE GENOMIC DNA]</scope>
    <source>
        <strain evidence="2 3">10c7w1</strain>
    </source>
</reference>
<evidence type="ECO:0008006" key="4">
    <source>
        <dbReference type="Google" id="ProtNLM"/>
    </source>
</evidence>
<evidence type="ECO:0000256" key="1">
    <source>
        <dbReference type="SAM" id="SignalP"/>
    </source>
</evidence>
<dbReference type="EMBL" id="JARVII010000039">
    <property type="protein sequence ID" value="MDG9700508.1"/>
    <property type="molecule type" value="Genomic_DNA"/>
</dbReference>
<protein>
    <recommendedName>
        <fullName evidence="4">Phasin domain-containing protein</fullName>
    </recommendedName>
</protein>
<evidence type="ECO:0000313" key="2">
    <source>
        <dbReference type="EMBL" id="MDG9700508.1"/>
    </source>
</evidence>
<sequence length="185" mass="19557">MSDRPPAPHASARTQAACTLAAPLLAALWLAAGSAQAASGAGAAGKALDALLAQGNLAFDNLAAACQTAAPGMASTWQAQAPAVRQKLTQAAHMAFVNVPELQRPLSRSPHDETRQTLQRAASQMKQAAPLALVTGQPFCQSMLNQVQQADVAALARHMRQNYERIRQQVRAQLLPHKRRKAASS</sequence>
<dbReference type="AlphaFoldDB" id="A0AAW6RN88"/>
<dbReference type="Proteomes" id="UP001237156">
    <property type="component" value="Unassembled WGS sequence"/>
</dbReference>
<keyword evidence="1" id="KW-0732">Signal</keyword>
<feature type="chain" id="PRO_5043767609" description="Phasin domain-containing protein" evidence="1">
    <location>
        <begin position="38"/>
        <end position="185"/>
    </location>
</feature>
<keyword evidence="3" id="KW-1185">Reference proteome</keyword>
<name>A0AAW6RN88_9BURK</name>